<evidence type="ECO:0000256" key="13">
    <source>
        <dbReference type="ARBA" id="ARBA00023054"/>
    </source>
</evidence>
<keyword evidence="6" id="KW-1017">Isopeptide bond</keyword>
<dbReference type="Pfam" id="PF04641">
    <property type="entry name" value="Rtf2"/>
    <property type="match status" value="1"/>
</dbReference>
<name>A0A3S3RPB9_9ACAR</name>
<dbReference type="EMBL" id="NCKU01005960">
    <property type="protein sequence ID" value="RWS03992.1"/>
    <property type="molecule type" value="Genomic_DNA"/>
</dbReference>
<dbReference type="Pfam" id="PF00071">
    <property type="entry name" value="Ras"/>
    <property type="match status" value="1"/>
</dbReference>
<dbReference type="EC" id="2.3.2.27" evidence="5"/>
<dbReference type="SUPFAM" id="SSF52540">
    <property type="entry name" value="P-loop containing nucleoside triphosphate hydrolases"/>
    <property type="match status" value="1"/>
</dbReference>
<evidence type="ECO:0000256" key="12">
    <source>
        <dbReference type="ARBA" id="ARBA00022990"/>
    </source>
</evidence>
<dbReference type="GO" id="GO:0006457">
    <property type="term" value="P:protein folding"/>
    <property type="evidence" value="ECO:0007669"/>
    <property type="project" value="InterPro"/>
</dbReference>
<comment type="subcellular location">
    <subcellularLocation>
        <location evidence="2">Nucleus</location>
    </subcellularLocation>
</comment>
<keyword evidence="13 21" id="KW-0175">Coiled coil</keyword>
<dbReference type="PRINTS" id="PR00449">
    <property type="entry name" value="RASTRNSFRMNG"/>
</dbReference>
<evidence type="ECO:0000256" key="6">
    <source>
        <dbReference type="ARBA" id="ARBA00022499"/>
    </source>
</evidence>
<organism evidence="25 26">
    <name type="scientific">Dinothrombium tinctorium</name>
    <dbReference type="NCBI Taxonomy" id="1965070"/>
    <lineage>
        <taxon>Eukaryota</taxon>
        <taxon>Metazoa</taxon>
        <taxon>Ecdysozoa</taxon>
        <taxon>Arthropoda</taxon>
        <taxon>Chelicerata</taxon>
        <taxon>Arachnida</taxon>
        <taxon>Acari</taxon>
        <taxon>Acariformes</taxon>
        <taxon>Trombidiformes</taxon>
        <taxon>Prostigmata</taxon>
        <taxon>Anystina</taxon>
        <taxon>Parasitengona</taxon>
        <taxon>Trombidioidea</taxon>
        <taxon>Trombidiidae</taxon>
        <taxon>Dinothrombium</taxon>
    </lineage>
</organism>
<dbReference type="Gene3D" id="3.30.40.10">
    <property type="entry name" value="Zinc/RING finger domain, C3HC4 (zinc finger)"/>
    <property type="match status" value="1"/>
</dbReference>
<evidence type="ECO:0000256" key="2">
    <source>
        <dbReference type="ARBA" id="ARBA00004123"/>
    </source>
</evidence>
<gene>
    <name evidence="25" type="ORF">B4U79_15271</name>
</gene>
<dbReference type="InterPro" id="IPR001806">
    <property type="entry name" value="Small_GTPase"/>
</dbReference>
<dbReference type="PROSITE" id="PS51420">
    <property type="entry name" value="RHO"/>
    <property type="match status" value="1"/>
</dbReference>
<evidence type="ECO:0000256" key="9">
    <source>
        <dbReference type="ARBA" id="ARBA00022728"/>
    </source>
</evidence>
<dbReference type="InterPro" id="IPR005225">
    <property type="entry name" value="Small_GTP-bd"/>
</dbReference>
<dbReference type="FunFam" id="3.30.40.10:FF:000079">
    <property type="entry name" value="Peptidyl-prolyl cis-trans isomerase 2"/>
    <property type="match status" value="1"/>
</dbReference>
<proteinExistence type="inferred from homology"/>
<dbReference type="InterPro" id="IPR003613">
    <property type="entry name" value="Ubox_domain"/>
</dbReference>
<dbReference type="GO" id="GO:0000209">
    <property type="term" value="P:protein polyubiquitination"/>
    <property type="evidence" value="ECO:0007669"/>
    <property type="project" value="TreeGrafter"/>
</dbReference>
<feature type="region of interest" description="Disordered" evidence="22">
    <location>
        <begin position="220"/>
        <end position="239"/>
    </location>
</feature>
<comment type="catalytic activity">
    <reaction evidence="1">
        <text>S-ubiquitinyl-[E2 ubiquitin-conjugating enzyme]-L-cysteine + [acceptor protein]-L-lysine = [E2 ubiquitin-conjugating enzyme]-L-cysteine + N(6)-ubiquitinyl-[acceptor protein]-L-lysine.</text>
        <dbReference type="EC" id="2.3.2.27"/>
    </reaction>
</comment>
<evidence type="ECO:0000256" key="8">
    <source>
        <dbReference type="ARBA" id="ARBA00022679"/>
    </source>
</evidence>
<evidence type="ECO:0000256" key="3">
    <source>
        <dbReference type="ARBA" id="ARBA00004906"/>
    </source>
</evidence>
<dbReference type="SMART" id="SM00175">
    <property type="entry name" value="RAB"/>
    <property type="match status" value="1"/>
</dbReference>
<evidence type="ECO:0000313" key="25">
    <source>
        <dbReference type="EMBL" id="RWS03992.1"/>
    </source>
</evidence>
<comment type="pathway">
    <text evidence="3">Protein modification; protein ubiquitination.</text>
</comment>
<dbReference type="Gene3D" id="2.40.100.10">
    <property type="entry name" value="Cyclophilin-like"/>
    <property type="match status" value="1"/>
</dbReference>
<comment type="function">
    <text evidence="16">Has a ubiquitin-protein ligase activity acting as an E3 ubiquitin protein ligase or as an ubiquitin-ubiquitin ligase promoting elongation of ubiquitin chains on substrates. By mediating 'Lys-48'-linked polyubiquitination of proteins could target them for proteasomal degradation. May also function as a chaperone, playing a role in transport to the cell membrane of BSG/Basigin for instance. Probable inactive PPIase with no peptidyl-prolyl cis-trans isomerase activity. As a component of the minor spliceosome, involved in the splicing of U12-type introns in pre-mRNAs.</text>
</comment>
<evidence type="ECO:0000256" key="15">
    <source>
        <dbReference type="ARBA" id="ARBA00023242"/>
    </source>
</evidence>
<dbReference type="SMART" id="SM00176">
    <property type="entry name" value="RAN"/>
    <property type="match status" value="1"/>
</dbReference>
<dbReference type="InterPro" id="IPR020892">
    <property type="entry name" value="Cyclophilin-type_PPIase_CS"/>
</dbReference>
<dbReference type="NCBIfam" id="TIGR00231">
    <property type="entry name" value="small_GTP"/>
    <property type="match status" value="1"/>
</dbReference>
<dbReference type="InterPro" id="IPR002130">
    <property type="entry name" value="Cyclophilin-type_PPIase_dom"/>
</dbReference>
<keyword evidence="9" id="KW-0747">Spliceosome</keyword>
<dbReference type="PROSITE" id="PS51421">
    <property type="entry name" value="RAS"/>
    <property type="match status" value="1"/>
</dbReference>
<dbReference type="InterPro" id="IPR029000">
    <property type="entry name" value="Cyclophilin-like_dom_sf"/>
</dbReference>
<dbReference type="SMART" id="SM00174">
    <property type="entry name" value="RHO"/>
    <property type="match status" value="1"/>
</dbReference>
<dbReference type="InterPro" id="IPR027417">
    <property type="entry name" value="P-loop_NTPase"/>
</dbReference>
<dbReference type="PROSITE" id="PS51698">
    <property type="entry name" value="U_BOX"/>
    <property type="match status" value="1"/>
</dbReference>
<evidence type="ECO:0000259" key="24">
    <source>
        <dbReference type="PROSITE" id="PS51698"/>
    </source>
</evidence>
<feature type="compositionally biased region" description="Polar residues" evidence="22">
    <location>
        <begin position="222"/>
        <end position="239"/>
    </location>
</feature>
<dbReference type="FunFam" id="2.40.100.10:FF:000018">
    <property type="entry name" value="Peptidyl-prolyl cis-trans isomerase-like 2"/>
    <property type="match status" value="1"/>
</dbReference>
<evidence type="ECO:0000256" key="5">
    <source>
        <dbReference type="ARBA" id="ARBA00012483"/>
    </source>
</evidence>
<keyword evidence="15" id="KW-0539">Nucleus</keyword>
<dbReference type="Pfam" id="PF00160">
    <property type="entry name" value="Pro_isomerase"/>
    <property type="match status" value="1"/>
</dbReference>
<dbReference type="SUPFAM" id="SSF50891">
    <property type="entry name" value="Cyclophilin-like"/>
    <property type="match status" value="1"/>
</dbReference>
<keyword evidence="8" id="KW-0808">Transferase</keyword>
<comment type="caution">
    <text evidence="25">The sequence shown here is derived from an EMBL/GenBank/DDBJ whole genome shotgun (WGS) entry which is preliminary data.</text>
</comment>
<dbReference type="PROSITE" id="PS51419">
    <property type="entry name" value="RAB"/>
    <property type="match status" value="1"/>
</dbReference>
<keyword evidence="12" id="KW-0007">Acetylation</keyword>
<feature type="coiled-coil region" evidence="21">
    <location>
        <begin position="450"/>
        <end position="480"/>
    </location>
</feature>
<dbReference type="PROSITE" id="PS50072">
    <property type="entry name" value="CSA_PPIASE_2"/>
    <property type="match status" value="1"/>
</dbReference>
<dbReference type="InterPro" id="IPR026951">
    <property type="entry name" value="PPIL2_U-box_dom"/>
</dbReference>
<dbReference type="SMART" id="SM00504">
    <property type="entry name" value="Ubox"/>
    <property type="match status" value="1"/>
</dbReference>
<dbReference type="Gene3D" id="3.40.50.300">
    <property type="entry name" value="P-loop containing nucleotide triphosphate hydrolases"/>
    <property type="match status" value="1"/>
</dbReference>
<keyword evidence="11" id="KW-0832">Ubl conjugation</keyword>
<sequence>MGKRQHQKDKLYLTCTEWKSFYGGRRVDATLREELSKKFRRLPFDHCSLSLQPFRDPYCNEDGYIFDLSNIVPFLKKFAVDPISGKRLEAKNLIKLNFSKTEDGFYQCPILMKTFNENSHIVAIKSTGNVFSHEAVEQLNLKSKNFRDLLTDEPFTKKDIIVIQEPMDAEKRNAATFYHIINKLKWNEEEEEEKESASQKLKSMDHITKQTLEELNKISGESAKSVTTEKSSLSATSKPDKFNTATYSTGKAAASITSTAMNVETKVEPAMLSDDTVRYSRVKGKGYVQLQTNYGPLNFELYCADTPKTCDNFIQLCKRNYYDGTKFHRLIKNFILQGGDPTGTGRGGESAWKEPFKDEFKSYLVHQGRGVLSMANSGKDANTSQFFITFRSCRHLDKKHTIFGKLVGGLETLDKIEQIETDEKDKPVKEVKIMKAVVFIDPFQQVDDYLAEERLKLRKEAEQKERKEETNNALEKQKLREGVGAFVDLSHLHDDDGDVQNVVIVGNGVVGKSSLIQRFCKGVFTSEYKKTIGVDFLEKTVKVGVHEIRLMLWDTAGQEEFGALTKAYYRGAQACVLAFSTTDRESFLSIEAWKKKVEYECGSIPMVLVQNKIDLMANSVVSYDEVESLSRYLQIKLYRTSVKEMLNVKEVFQFLAECYIDSLTETEEELVPSLSASGLKSALVRPANLTTSKI</sequence>
<dbReference type="GO" id="GO:0003755">
    <property type="term" value="F:peptidyl-prolyl cis-trans isomerase activity"/>
    <property type="evidence" value="ECO:0007669"/>
    <property type="project" value="InterPro"/>
</dbReference>
<feature type="domain" description="PPIase cyclophilin-type" evidence="23">
    <location>
        <begin position="291"/>
        <end position="438"/>
    </location>
</feature>
<comment type="similarity">
    <text evidence="4">Belongs to the cyclophilin-type PPIase family. PPIL2 subfamily.</text>
</comment>
<evidence type="ECO:0000256" key="21">
    <source>
        <dbReference type="SAM" id="Coils"/>
    </source>
</evidence>
<dbReference type="PROSITE" id="PS00170">
    <property type="entry name" value="CSA_PPIASE_1"/>
    <property type="match status" value="1"/>
</dbReference>
<dbReference type="STRING" id="1965070.A0A3S3RPB9"/>
<dbReference type="GO" id="GO:0003924">
    <property type="term" value="F:GTPase activity"/>
    <property type="evidence" value="ECO:0007669"/>
    <property type="project" value="InterPro"/>
</dbReference>
<dbReference type="GO" id="GO:0008380">
    <property type="term" value="P:RNA splicing"/>
    <property type="evidence" value="ECO:0007669"/>
    <property type="project" value="UniProtKB-KW"/>
</dbReference>
<dbReference type="GO" id="GO:0071013">
    <property type="term" value="C:catalytic step 2 spliceosome"/>
    <property type="evidence" value="ECO:0007669"/>
    <property type="project" value="TreeGrafter"/>
</dbReference>
<evidence type="ECO:0000256" key="19">
    <source>
        <dbReference type="ARBA" id="ARBA00078275"/>
    </source>
</evidence>
<evidence type="ECO:0000256" key="16">
    <source>
        <dbReference type="ARBA" id="ARBA00059251"/>
    </source>
</evidence>
<evidence type="ECO:0000313" key="26">
    <source>
        <dbReference type="Proteomes" id="UP000285301"/>
    </source>
</evidence>
<dbReference type="CDD" id="cd16663">
    <property type="entry name" value="RING-Ubox_PPIL2"/>
    <property type="match status" value="1"/>
</dbReference>
<evidence type="ECO:0000256" key="18">
    <source>
        <dbReference type="ARBA" id="ARBA00073734"/>
    </source>
</evidence>
<evidence type="ECO:0000256" key="10">
    <source>
        <dbReference type="ARBA" id="ARBA00022786"/>
    </source>
</evidence>
<comment type="subunit">
    <text evidence="17">Component of the minor spliceosome, which splices U12-type introns. Within this complex, interacts with PRPF8/PRP8, EFTUD2/SNU114 and PLRG1. Interacts with isoform 2 of BSG. Interacts (via the PPIase cyclophilin-type domain) with CRNKL1; they may form a trimeric complex with HSP90.</text>
</comment>
<keyword evidence="7" id="KW-0507">mRNA processing</keyword>
<dbReference type="FunFam" id="3.40.50.300:FF:001329">
    <property type="entry name" value="Small GTP-binding protein, putative"/>
    <property type="match status" value="1"/>
</dbReference>
<evidence type="ECO:0000256" key="7">
    <source>
        <dbReference type="ARBA" id="ARBA00022664"/>
    </source>
</evidence>
<dbReference type="GO" id="GO:0061630">
    <property type="term" value="F:ubiquitin protein ligase activity"/>
    <property type="evidence" value="ECO:0007669"/>
    <property type="project" value="UniProtKB-EC"/>
</dbReference>
<evidence type="ECO:0000256" key="14">
    <source>
        <dbReference type="ARBA" id="ARBA00023187"/>
    </source>
</evidence>
<keyword evidence="14" id="KW-0508">mRNA splicing</keyword>
<dbReference type="GO" id="GO:0005525">
    <property type="term" value="F:GTP binding"/>
    <property type="evidence" value="ECO:0007669"/>
    <property type="project" value="InterPro"/>
</dbReference>
<dbReference type="PANTHER" id="PTHR45625">
    <property type="entry name" value="PEPTIDYL-PROLYL CIS-TRANS ISOMERASE-RELATED"/>
    <property type="match status" value="1"/>
</dbReference>
<dbReference type="InterPro" id="IPR013083">
    <property type="entry name" value="Znf_RING/FYVE/PHD"/>
</dbReference>
<evidence type="ECO:0000256" key="4">
    <source>
        <dbReference type="ARBA" id="ARBA00007930"/>
    </source>
</evidence>
<keyword evidence="10" id="KW-0833">Ubl conjugation pathway</keyword>
<dbReference type="SUPFAM" id="SSF57850">
    <property type="entry name" value="RING/U-box"/>
    <property type="match status" value="1"/>
</dbReference>
<dbReference type="Proteomes" id="UP000285301">
    <property type="component" value="Unassembled WGS sequence"/>
</dbReference>
<dbReference type="OrthoDB" id="30774at2759"/>
<dbReference type="InterPro" id="IPR044666">
    <property type="entry name" value="Cyclophilin_A-like"/>
</dbReference>
<evidence type="ECO:0000259" key="23">
    <source>
        <dbReference type="PROSITE" id="PS50072"/>
    </source>
</evidence>
<dbReference type="PANTHER" id="PTHR45625:SF1">
    <property type="entry name" value="RING-TYPE E3 UBIQUITIN-PROTEIN LIGASE PPIL2"/>
    <property type="match status" value="1"/>
</dbReference>
<dbReference type="SMART" id="SM00173">
    <property type="entry name" value="RAS"/>
    <property type="match status" value="1"/>
</dbReference>
<evidence type="ECO:0000256" key="20">
    <source>
        <dbReference type="ARBA" id="ARBA00079124"/>
    </source>
</evidence>
<keyword evidence="26" id="KW-1185">Reference proteome</keyword>
<dbReference type="CDD" id="cd01923">
    <property type="entry name" value="cyclophilin_RING"/>
    <property type="match status" value="1"/>
</dbReference>
<reference evidence="25 26" key="1">
    <citation type="journal article" date="2018" name="Gigascience">
        <title>Genomes of trombidid mites reveal novel predicted allergens and laterally-transferred genes associated with secondary metabolism.</title>
        <authorList>
            <person name="Dong X."/>
            <person name="Chaisiri K."/>
            <person name="Xia D."/>
            <person name="Armstrong S.D."/>
            <person name="Fang Y."/>
            <person name="Donnelly M.J."/>
            <person name="Kadowaki T."/>
            <person name="McGarry J.W."/>
            <person name="Darby A.C."/>
            <person name="Makepeace B.L."/>
        </authorList>
    </citation>
    <scope>NUCLEOTIDE SEQUENCE [LARGE SCALE GENOMIC DNA]</scope>
    <source>
        <strain evidence="25">UoL-WK</strain>
    </source>
</reference>
<evidence type="ECO:0000256" key="11">
    <source>
        <dbReference type="ARBA" id="ARBA00022843"/>
    </source>
</evidence>
<protein>
    <recommendedName>
        <fullName evidence="18">RING-type E3 ubiquitin-protein ligase PPIL2</fullName>
        <ecNumber evidence="5">2.3.2.27</ecNumber>
    </recommendedName>
    <alternativeName>
        <fullName evidence="20">CYC4</fullName>
    </alternativeName>
    <alternativeName>
        <fullName evidence="19">Probable inactive peptidyl-prolyl cis-trans isomerase-like 2</fullName>
    </alternativeName>
</protein>
<evidence type="ECO:0000256" key="22">
    <source>
        <dbReference type="SAM" id="MobiDB-lite"/>
    </source>
</evidence>
<keyword evidence="25" id="KW-0413">Isomerase</keyword>
<evidence type="ECO:0000256" key="17">
    <source>
        <dbReference type="ARBA" id="ARBA00061807"/>
    </source>
</evidence>
<dbReference type="AlphaFoldDB" id="A0A3S3RPB9"/>
<evidence type="ECO:0000256" key="1">
    <source>
        <dbReference type="ARBA" id="ARBA00000900"/>
    </source>
</evidence>
<dbReference type="GO" id="GO:0006397">
    <property type="term" value="P:mRNA processing"/>
    <property type="evidence" value="ECO:0007669"/>
    <property type="project" value="UniProtKB-KW"/>
</dbReference>
<feature type="domain" description="U-box" evidence="24">
    <location>
        <begin position="40"/>
        <end position="113"/>
    </location>
</feature>
<accession>A0A3S3RPB9</accession>